<dbReference type="HAMAP" id="MF_00265">
    <property type="entry name" value="VapC_Nob1"/>
    <property type="match status" value="1"/>
</dbReference>
<evidence type="ECO:0000313" key="8">
    <source>
        <dbReference type="EMBL" id="UFP92775.1"/>
    </source>
</evidence>
<keyword evidence="2 6" id="KW-0540">Nuclease</keyword>
<organism evidence="8 9">
    <name type="scientific">Gloeobacter morelensis MG652769</name>
    <dbReference type="NCBI Taxonomy" id="2781736"/>
    <lineage>
        <taxon>Bacteria</taxon>
        <taxon>Bacillati</taxon>
        <taxon>Cyanobacteriota</taxon>
        <taxon>Cyanophyceae</taxon>
        <taxon>Gloeobacterales</taxon>
        <taxon>Gloeobacteraceae</taxon>
        <taxon>Gloeobacter</taxon>
        <taxon>Gloeobacter morelensis</taxon>
    </lineage>
</organism>
<keyword evidence="1 6" id="KW-1277">Toxin-antitoxin system</keyword>
<gene>
    <name evidence="6" type="primary">vapC</name>
    <name evidence="8" type="ORF">ISF26_13145</name>
</gene>
<keyword evidence="3 6" id="KW-0479">Metal-binding</keyword>
<evidence type="ECO:0000313" key="9">
    <source>
        <dbReference type="Proteomes" id="UP001054846"/>
    </source>
</evidence>
<dbReference type="EMBL" id="CP063845">
    <property type="protein sequence ID" value="UFP92775.1"/>
    <property type="molecule type" value="Genomic_DNA"/>
</dbReference>
<reference evidence="8 9" key="1">
    <citation type="journal article" date="2021" name="Genome Biol. Evol.">
        <title>Complete Genome Sequencing of a Novel Gloeobacter Species from a Waterfall Cave in Mexico.</title>
        <authorList>
            <person name="Saw J.H."/>
            <person name="Cardona T."/>
            <person name="Montejano G."/>
        </authorList>
    </citation>
    <scope>NUCLEOTIDE SEQUENCE [LARGE SCALE GENOMIC DNA]</scope>
    <source>
        <strain evidence="8">MG652769</strain>
    </source>
</reference>
<dbReference type="Gene3D" id="3.40.50.1010">
    <property type="entry name" value="5'-nuclease"/>
    <property type="match status" value="1"/>
</dbReference>
<accession>A0ABY3PGJ8</accession>
<dbReference type="Pfam" id="PF01850">
    <property type="entry name" value="PIN"/>
    <property type="match status" value="1"/>
</dbReference>
<sequence>MTFVLDSAVALAWCFEDERTDATDTLLRQAAASGAVAPALWPLEVLNGLAMGERRGRLDAAKRTSLGGFLRDLPVSIDDETAARAWGVTATLAARFQLTVYDAAYLELAQRLALPLATRDRALRGAAGSLGVALLGEATDGNAA</sequence>
<evidence type="ECO:0000256" key="6">
    <source>
        <dbReference type="HAMAP-Rule" id="MF_00265"/>
    </source>
</evidence>
<protein>
    <recommendedName>
        <fullName evidence="6">Ribonuclease VapC</fullName>
        <shortName evidence="6">RNase VapC</shortName>
        <ecNumber evidence="6">3.1.-.-</ecNumber>
    </recommendedName>
    <alternativeName>
        <fullName evidence="6">Toxin VapC</fullName>
    </alternativeName>
</protein>
<comment type="function">
    <text evidence="6">Toxic component of a toxin-antitoxin (TA) system. An RNase.</text>
</comment>
<evidence type="ECO:0000256" key="5">
    <source>
        <dbReference type="ARBA" id="ARBA00022842"/>
    </source>
</evidence>
<dbReference type="InterPro" id="IPR044153">
    <property type="entry name" value="PIN_Pae0151-like"/>
</dbReference>
<evidence type="ECO:0000256" key="1">
    <source>
        <dbReference type="ARBA" id="ARBA00022649"/>
    </source>
</evidence>
<dbReference type="InterPro" id="IPR029060">
    <property type="entry name" value="PIN-like_dom_sf"/>
</dbReference>
<keyword evidence="9" id="KW-1185">Reference proteome</keyword>
<dbReference type="EC" id="3.1.-.-" evidence="6"/>
<dbReference type="CDD" id="cd09873">
    <property type="entry name" value="PIN_Pae0151-like"/>
    <property type="match status" value="1"/>
</dbReference>
<dbReference type="SUPFAM" id="SSF88723">
    <property type="entry name" value="PIN domain-like"/>
    <property type="match status" value="1"/>
</dbReference>
<dbReference type="InterPro" id="IPR051619">
    <property type="entry name" value="TypeII_TA_RNase_PINc/VapC"/>
</dbReference>
<dbReference type="PANTHER" id="PTHR35901">
    <property type="entry name" value="RIBONUCLEASE VAPC3"/>
    <property type="match status" value="1"/>
</dbReference>
<feature type="binding site" evidence="6">
    <location>
        <position position="102"/>
    </location>
    <ligand>
        <name>Mg(2+)</name>
        <dbReference type="ChEBI" id="CHEBI:18420"/>
    </ligand>
</feature>
<dbReference type="PANTHER" id="PTHR35901:SF1">
    <property type="entry name" value="EXONUCLEASE VAPC9"/>
    <property type="match status" value="1"/>
</dbReference>
<evidence type="ECO:0000256" key="4">
    <source>
        <dbReference type="ARBA" id="ARBA00022801"/>
    </source>
</evidence>
<keyword evidence="6" id="KW-0800">Toxin</keyword>
<name>A0ABY3PGJ8_9CYAN</name>
<dbReference type="RefSeq" id="WP_230839770.1">
    <property type="nucleotide sequence ID" value="NZ_CP063845.1"/>
</dbReference>
<evidence type="ECO:0000256" key="3">
    <source>
        <dbReference type="ARBA" id="ARBA00022723"/>
    </source>
</evidence>
<dbReference type="InterPro" id="IPR022907">
    <property type="entry name" value="VapC_family"/>
</dbReference>
<evidence type="ECO:0000259" key="7">
    <source>
        <dbReference type="Pfam" id="PF01850"/>
    </source>
</evidence>
<proteinExistence type="inferred from homology"/>
<comment type="cofactor">
    <cofactor evidence="6">
        <name>Mg(2+)</name>
        <dbReference type="ChEBI" id="CHEBI:18420"/>
    </cofactor>
</comment>
<evidence type="ECO:0000256" key="2">
    <source>
        <dbReference type="ARBA" id="ARBA00022722"/>
    </source>
</evidence>
<keyword evidence="4 6" id="KW-0378">Hydrolase</keyword>
<comment type="similarity">
    <text evidence="6">Belongs to the PINc/VapC protein family.</text>
</comment>
<feature type="binding site" evidence="6">
    <location>
        <position position="6"/>
    </location>
    <ligand>
        <name>Mg(2+)</name>
        <dbReference type="ChEBI" id="CHEBI:18420"/>
    </ligand>
</feature>
<dbReference type="InterPro" id="IPR002716">
    <property type="entry name" value="PIN_dom"/>
</dbReference>
<keyword evidence="5 6" id="KW-0460">Magnesium</keyword>
<feature type="domain" description="PIN" evidence="7">
    <location>
        <begin position="4"/>
        <end position="126"/>
    </location>
</feature>
<dbReference type="Proteomes" id="UP001054846">
    <property type="component" value="Chromosome"/>
</dbReference>